<evidence type="ECO:0000313" key="2">
    <source>
        <dbReference type="EMBL" id="RYU90682.1"/>
    </source>
</evidence>
<feature type="transmembrane region" description="Helical" evidence="1">
    <location>
        <begin position="43"/>
        <end position="61"/>
    </location>
</feature>
<keyword evidence="1" id="KW-0472">Membrane</keyword>
<protein>
    <submittedName>
        <fullName evidence="2">Uncharacterized protein</fullName>
    </submittedName>
</protein>
<sequence>MQDKEIDQLFRSGLDNLEVEPSGKVWGEIRSGLDAKKPGWKTYLSIAASLLILLSAGLYFISQTKEDIKKPEQITAVKIDKPAQAVTEPVIALQDIVQPQPEKVVAVNTAVKSRKQKTKSITRNEVLPVKQEDILQPATQMAQTIQKPADDVKYVVPDKQTPLNEKPTAADDVPLQANALAVQPAADIKTIAAAPAKKHRIRNLGDLINAVVSKVDKRKDKLIEFSDTKDEDESVVSGLNLGFIKIKKQER</sequence>
<proteinExistence type="predicted"/>
<evidence type="ECO:0000256" key="1">
    <source>
        <dbReference type="SAM" id="Phobius"/>
    </source>
</evidence>
<keyword evidence="3" id="KW-1185">Reference proteome</keyword>
<name>A0A4Q5LN51_9SPHI</name>
<evidence type="ECO:0000313" key="3">
    <source>
        <dbReference type="Proteomes" id="UP000293331"/>
    </source>
</evidence>
<organism evidence="2 3">
    <name type="scientific">Mucilaginibacter terrigena</name>
    <dbReference type="NCBI Taxonomy" id="2492395"/>
    <lineage>
        <taxon>Bacteria</taxon>
        <taxon>Pseudomonadati</taxon>
        <taxon>Bacteroidota</taxon>
        <taxon>Sphingobacteriia</taxon>
        <taxon>Sphingobacteriales</taxon>
        <taxon>Sphingobacteriaceae</taxon>
        <taxon>Mucilaginibacter</taxon>
    </lineage>
</organism>
<dbReference type="Proteomes" id="UP000293331">
    <property type="component" value="Unassembled WGS sequence"/>
</dbReference>
<comment type="caution">
    <text evidence="2">The sequence shown here is derived from an EMBL/GenBank/DDBJ whole genome shotgun (WGS) entry which is preliminary data.</text>
</comment>
<dbReference type="AlphaFoldDB" id="A0A4Q5LN51"/>
<accession>A0A4Q5LN51</accession>
<keyword evidence="1" id="KW-0812">Transmembrane</keyword>
<keyword evidence="1" id="KW-1133">Transmembrane helix</keyword>
<dbReference type="EMBL" id="SEWG01000003">
    <property type="protein sequence ID" value="RYU90682.1"/>
    <property type="molecule type" value="Genomic_DNA"/>
</dbReference>
<reference evidence="2 3" key="1">
    <citation type="submission" date="2019-02" db="EMBL/GenBank/DDBJ databases">
        <title>Bacterial novel species Mucilaginibacter sp. 17JY9-4 isolated from soil.</title>
        <authorList>
            <person name="Jung H.-Y."/>
        </authorList>
    </citation>
    <scope>NUCLEOTIDE SEQUENCE [LARGE SCALE GENOMIC DNA]</scope>
    <source>
        <strain evidence="2 3">17JY9-4</strain>
    </source>
</reference>
<dbReference type="OrthoDB" id="790344at2"/>
<gene>
    <name evidence="2" type="ORF">EWM62_08515</name>
</gene>